<gene>
    <name evidence="2" type="ORF">Ga0123462_1777</name>
</gene>
<dbReference type="RefSeq" id="WP_100265949.1">
    <property type="nucleotide sequence ID" value="NZ_CP018800.1"/>
</dbReference>
<feature type="transmembrane region" description="Helical" evidence="1">
    <location>
        <begin position="61"/>
        <end position="81"/>
    </location>
</feature>
<dbReference type="Proteomes" id="UP000231637">
    <property type="component" value="Chromosome"/>
</dbReference>
<evidence type="ECO:0000313" key="3">
    <source>
        <dbReference type="Proteomes" id="UP000231637"/>
    </source>
</evidence>
<feature type="transmembrane region" description="Helical" evidence="1">
    <location>
        <begin position="39"/>
        <end position="55"/>
    </location>
</feature>
<reference evidence="2 3" key="1">
    <citation type="submission" date="2016-12" db="EMBL/GenBank/DDBJ databases">
        <title>Isolation and genomic insights into novel planktonic Zetaproteobacteria from stratified waters of the Chesapeake Bay.</title>
        <authorList>
            <person name="McAllister S.M."/>
            <person name="Kato S."/>
            <person name="Chan C.S."/>
            <person name="Chiu B.K."/>
            <person name="Field E.K."/>
        </authorList>
    </citation>
    <scope>NUCLEOTIDE SEQUENCE [LARGE SCALE GENOMIC DNA]</scope>
    <source>
        <strain evidence="2 3">CP-8</strain>
    </source>
</reference>
<name>A0A2K8LCJ1_9PROT</name>
<dbReference type="KEGG" id="mfn:Ga0123462_1777"/>
<keyword evidence="1" id="KW-0812">Transmembrane</keyword>
<sequence>MAYDPADLKLPHWLLRLLDVLVAIRIPLGFGWKIGLTRPGIIFSAAITGVWAAAFYSGNNLLYLCGAMITAVSVASVSNTVRMLRRFPDPGSLLPIVQAGSVTVLRRSGALTSPAAAMVDVDLSYSTGNFSLMARCEGEELRLEGRLRPQRRGVYSCSSLTLSTDAPLGLFPVVFRRKGDGDLVVMPEPVPWYPNRGNGRTQAGQTPAGGDEWLDLRSYVPGDPLSRVHWRKASGDISSWKVKRFASETEHSHEMLLRVDLRLPAGMDASAFERMLGRVWFWVLEQRGDATLLLGQQTFELVEGLKSGALQRAIASASPETTPAIGEGGLLLAVADE</sequence>
<dbReference type="PANTHER" id="PTHR34351">
    <property type="entry name" value="SLR1927 PROTEIN-RELATED"/>
    <property type="match status" value="1"/>
</dbReference>
<dbReference type="EMBL" id="CP018800">
    <property type="protein sequence ID" value="ATX82624.1"/>
    <property type="molecule type" value="Genomic_DNA"/>
</dbReference>
<dbReference type="AlphaFoldDB" id="A0A2K8LCJ1"/>
<dbReference type="PANTHER" id="PTHR34351:SF1">
    <property type="entry name" value="SLR1927 PROTEIN"/>
    <property type="match status" value="1"/>
</dbReference>
<keyword evidence="3" id="KW-1185">Reference proteome</keyword>
<accession>A0A2K8LCJ1</accession>
<keyword evidence="1" id="KW-0472">Membrane</keyword>
<evidence type="ECO:0000256" key="1">
    <source>
        <dbReference type="SAM" id="Phobius"/>
    </source>
</evidence>
<evidence type="ECO:0000313" key="2">
    <source>
        <dbReference type="EMBL" id="ATX82624.1"/>
    </source>
</evidence>
<keyword evidence="1" id="KW-1133">Transmembrane helix</keyword>
<dbReference type="OrthoDB" id="5298497at2"/>
<proteinExistence type="predicted"/>
<organism evidence="2 3">
    <name type="scientific">Mariprofundus ferrinatatus</name>
    <dbReference type="NCBI Taxonomy" id="1921087"/>
    <lineage>
        <taxon>Bacteria</taxon>
        <taxon>Pseudomonadati</taxon>
        <taxon>Pseudomonadota</taxon>
        <taxon>Candidatius Mariprofundia</taxon>
        <taxon>Mariprofundales</taxon>
        <taxon>Mariprofundaceae</taxon>
        <taxon>Mariprofundus</taxon>
    </lineage>
</organism>
<protein>
    <submittedName>
        <fullName evidence="2">Uncharacterized protein</fullName>
    </submittedName>
</protein>